<dbReference type="Proteomes" id="UP000198287">
    <property type="component" value="Unassembled WGS sequence"/>
</dbReference>
<dbReference type="InterPro" id="IPR051064">
    <property type="entry name" value="SEC14/CRAL-TRIO_domain"/>
</dbReference>
<sequence>MGSFLATLLVLLCIGFGDNGVVEASVAAEKDLSLSPAEKQSLDKFKAVMTPVLFDDRLKQEAYLVRWLRASRFDIKKAEKMLLENLRWRDEFQMDGIHDEDWSEFEDRFPYEVSFDKEFQPVITSHMGQWDFRQVILAGKRHKMLRYIFKLLDDIDQGIQKSQAEGKLVTRGSVVTNLKGYNLMQQGCVQCIPLYLEMIHALDSYYPGLFDKMILVNVPSTFQALLNIVKQTMSQDNQKGLMVFGSNPKKWQNYLLQWIDRDELPLEFGGNKITLSNNDF</sequence>
<dbReference type="CDD" id="cd00170">
    <property type="entry name" value="SEC14"/>
    <property type="match status" value="1"/>
</dbReference>
<dbReference type="SMART" id="SM00516">
    <property type="entry name" value="SEC14"/>
    <property type="match status" value="1"/>
</dbReference>
<organism evidence="3 4">
    <name type="scientific">Folsomia candida</name>
    <name type="common">Springtail</name>
    <dbReference type="NCBI Taxonomy" id="158441"/>
    <lineage>
        <taxon>Eukaryota</taxon>
        <taxon>Metazoa</taxon>
        <taxon>Ecdysozoa</taxon>
        <taxon>Arthropoda</taxon>
        <taxon>Hexapoda</taxon>
        <taxon>Collembola</taxon>
        <taxon>Entomobryomorpha</taxon>
        <taxon>Isotomoidea</taxon>
        <taxon>Isotomidae</taxon>
        <taxon>Proisotominae</taxon>
        <taxon>Folsomia</taxon>
    </lineage>
</organism>
<proteinExistence type="predicted"/>
<reference evidence="3 4" key="1">
    <citation type="submission" date="2015-12" db="EMBL/GenBank/DDBJ databases">
        <title>The genome of Folsomia candida.</title>
        <authorList>
            <person name="Faddeeva A."/>
            <person name="Derks M.F."/>
            <person name="Anvar Y."/>
            <person name="Smit S."/>
            <person name="Van Straalen N."/>
            <person name="Roelofs D."/>
        </authorList>
    </citation>
    <scope>NUCLEOTIDE SEQUENCE [LARGE SCALE GENOMIC DNA]</scope>
    <source>
        <strain evidence="3 4">VU population</strain>
        <tissue evidence="3">Whole body</tissue>
    </source>
</reference>
<dbReference type="PANTHER" id="PTHR23324:SF83">
    <property type="entry name" value="SEC14-LIKE PROTEIN 2"/>
    <property type="match status" value="1"/>
</dbReference>
<dbReference type="EMBL" id="LNIX01000001">
    <property type="protein sequence ID" value="OXA64043.1"/>
    <property type="molecule type" value="Genomic_DNA"/>
</dbReference>
<accession>A0A226F2M5</accession>
<name>A0A226F2M5_FOLCA</name>
<keyword evidence="4" id="KW-1185">Reference proteome</keyword>
<evidence type="ECO:0000256" key="1">
    <source>
        <dbReference type="SAM" id="SignalP"/>
    </source>
</evidence>
<dbReference type="PROSITE" id="PS50191">
    <property type="entry name" value="CRAL_TRIO"/>
    <property type="match status" value="1"/>
</dbReference>
<dbReference type="SUPFAM" id="SSF52087">
    <property type="entry name" value="CRAL/TRIO domain"/>
    <property type="match status" value="1"/>
</dbReference>
<dbReference type="GO" id="GO:0005737">
    <property type="term" value="C:cytoplasm"/>
    <property type="evidence" value="ECO:0007669"/>
    <property type="project" value="TreeGrafter"/>
</dbReference>
<evidence type="ECO:0000313" key="4">
    <source>
        <dbReference type="Proteomes" id="UP000198287"/>
    </source>
</evidence>
<dbReference type="InterPro" id="IPR036865">
    <property type="entry name" value="CRAL-TRIO_dom_sf"/>
</dbReference>
<dbReference type="AlphaFoldDB" id="A0A226F2M5"/>
<evidence type="ECO:0000313" key="3">
    <source>
        <dbReference type="EMBL" id="OXA64043.1"/>
    </source>
</evidence>
<dbReference type="InterPro" id="IPR036273">
    <property type="entry name" value="CRAL/TRIO_N_dom_sf"/>
</dbReference>
<protein>
    <recommendedName>
        <fullName evidence="2">CRAL-TRIO domain-containing protein</fullName>
    </recommendedName>
</protein>
<dbReference type="OrthoDB" id="1434354at2759"/>
<dbReference type="SMART" id="SM01100">
    <property type="entry name" value="CRAL_TRIO_N"/>
    <property type="match status" value="1"/>
</dbReference>
<feature type="chain" id="PRO_5012172139" description="CRAL-TRIO domain-containing protein" evidence="1">
    <location>
        <begin position="25"/>
        <end position="280"/>
    </location>
</feature>
<keyword evidence="1" id="KW-0732">Signal</keyword>
<comment type="caution">
    <text evidence="3">The sequence shown here is derived from an EMBL/GenBank/DDBJ whole genome shotgun (WGS) entry which is preliminary data.</text>
</comment>
<feature type="signal peptide" evidence="1">
    <location>
        <begin position="1"/>
        <end position="24"/>
    </location>
</feature>
<gene>
    <name evidence="3" type="ORF">Fcan01_00693</name>
</gene>
<dbReference type="PANTHER" id="PTHR23324">
    <property type="entry name" value="SEC14 RELATED PROTEIN"/>
    <property type="match status" value="1"/>
</dbReference>
<feature type="domain" description="CRAL-TRIO" evidence="2">
    <location>
        <begin position="113"/>
        <end position="276"/>
    </location>
</feature>
<dbReference type="InterPro" id="IPR001251">
    <property type="entry name" value="CRAL-TRIO_dom"/>
</dbReference>
<dbReference type="Gene3D" id="3.40.525.10">
    <property type="entry name" value="CRAL-TRIO lipid binding domain"/>
    <property type="match status" value="1"/>
</dbReference>
<dbReference type="Pfam" id="PF00650">
    <property type="entry name" value="CRAL_TRIO"/>
    <property type="match status" value="1"/>
</dbReference>
<dbReference type="OMA" id="KENIRWR"/>
<dbReference type="InterPro" id="IPR011074">
    <property type="entry name" value="CRAL/TRIO_N_dom"/>
</dbReference>
<dbReference type="SUPFAM" id="SSF46938">
    <property type="entry name" value="CRAL/TRIO N-terminal domain"/>
    <property type="match status" value="1"/>
</dbReference>
<evidence type="ECO:0000259" key="2">
    <source>
        <dbReference type="PROSITE" id="PS50191"/>
    </source>
</evidence>